<dbReference type="GO" id="GO:0005524">
    <property type="term" value="F:ATP binding"/>
    <property type="evidence" value="ECO:0007669"/>
    <property type="project" value="UniProtKB-KW"/>
</dbReference>
<sequence>MPSDHELSAYRSVSNANCAAVLPKSSDASEKQAQAIDGSGKPAGLRYNLAMLSPRLANSAPPSRSAATSARSNRWLQGFAESHYYLLVPLVSIVIFLVVMSLILWSLNRRETEQQQDTLYRNVAWAQQQIRLNMLAIQDQISSLARDTAAKPQDVAHFQNAANELMQNHADIVFMNWLDASQRPKWAAPTDSPFASRLQGSAQHPMEDELLVAFRAARDSRRSAYSTLIYDASGASYIVVQVPVLREREFLGTISAVYSVEGLLIHELPQELGDKFKVSFIDTHNNELATTSTRPPLPRDVSYELLLDPPGHSLAVRIYSYPAVGNFVNNTLVWLIAGLSCFVLWSLWSLWRHTRQRFEAQQALFNETSFRRAMENSIVIGMRVLDLQGHITYVNPAFCRMTGWDEPDLMYRAPPYPYWPKDDIHEMQRRIDMTLRGKAPSHGFEIRVQRKDGTIFYARMFVSPLVDAHGRQTGWMSSLTDISEPKRAREELAAAHERFTTVLESLDASVSVLAVDKAELLFANRYYRQLFGTRPEGHLELSGGGDLSPTSLDQIDMVDAFAGLPAASLTDTAAETQEIYLPTHQKWFEVRRQYIQWVDGHLAQLQVATDITARRHAEELARQEEERLQFTGRLTTMGEMASSLAHELNQPLAAINNYCMGTAALVRAGRTSPETLLPALEKTSQQAVRAGMIIKRIRAFVKRSEPKRQPSSIYEIVADAVGLAEIEARKRRIRILTDLPAGLPQINVDPVLIEQVLVNLLKNAAEAMHGYTPPPGQRRDLSVRLHVERRDKSIEFQVSDHGPGVDEATIERLFEPFFSTKSDGMGMGLNICRSIIESHHGRLWVENNDVDGVRNGCTFCILLPLEGDTTSGSGGGL</sequence>
<dbReference type="InterPro" id="IPR001610">
    <property type="entry name" value="PAC"/>
</dbReference>
<feature type="domain" description="PAC" evidence="12">
    <location>
        <begin position="442"/>
        <end position="494"/>
    </location>
</feature>
<dbReference type="SMART" id="SM00387">
    <property type="entry name" value="HATPase_c"/>
    <property type="match status" value="1"/>
</dbReference>
<dbReference type="CDD" id="cd00082">
    <property type="entry name" value="HisKA"/>
    <property type="match status" value="1"/>
</dbReference>
<dbReference type="CDD" id="cd00130">
    <property type="entry name" value="PAS"/>
    <property type="match status" value="1"/>
</dbReference>
<feature type="domain" description="Histidine kinase" evidence="10">
    <location>
        <begin position="643"/>
        <end position="867"/>
    </location>
</feature>
<dbReference type="InterPro" id="IPR003661">
    <property type="entry name" value="HisK_dim/P_dom"/>
</dbReference>
<dbReference type="SUPFAM" id="SSF47384">
    <property type="entry name" value="Homodimeric domain of signal transducing histidine kinase"/>
    <property type="match status" value="1"/>
</dbReference>
<feature type="domain" description="PAS" evidence="11">
    <location>
        <begin position="366"/>
        <end position="438"/>
    </location>
</feature>
<evidence type="ECO:0000256" key="8">
    <source>
        <dbReference type="ARBA" id="ARBA00023012"/>
    </source>
</evidence>
<organism evidence="13 14">
    <name type="scientific">Pandoraea eparura</name>
    <dbReference type="NCBI Taxonomy" id="2508291"/>
    <lineage>
        <taxon>Bacteria</taxon>
        <taxon>Pseudomonadati</taxon>
        <taxon>Pseudomonadota</taxon>
        <taxon>Betaproteobacteria</taxon>
        <taxon>Burkholderiales</taxon>
        <taxon>Burkholderiaceae</taxon>
        <taxon>Pandoraea</taxon>
    </lineage>
</organism>
<reference evidence="13 14" key="1">
    <citation type="submission" date="2019-08" db="EMBL/GenBank/DDBJ databases">
        <authorList>
            <person name="Peeters C."/>
        </authorList>
    </citation>
    <scope>NUCLEOTIDE SEQUENCE [LARGE SCALE GENOMIC DNA]</scope>
    <source>
        <strain evidence="13 14">LMG 31012</strain>
    </source>
</reference>
<keyword evidence="8" id="KW-0902">Two-component regulatory system</keyword>
<keyword evidence="9" id="KW-0472">Membrane</keyword>
<comment type="catalytic activity">
    <reaction evidence="1">
        <text>ATP + protein L-histidine = ADP + protein N-phospho-L-histidine.</text>
        <dbReference type="EC" id="2.7.13.3"/>
    </reaction>
</comment>
<gene>
    <name evidence="13" type="ORF">PEP31012_04256</name>
</gene>
<dbReference type="InterPro" id="IPR036097">
    <property type="entry name" value="HisK_dim/P_sf"/>
</dbReference>
<dbReference type="SMART" id="SM00388">
    <property type="entry name" value="HisKA"/>
    <property type="match status" value="1"/>
</dbReference>
<evidence type="ECO:0000313" key="13">
    <source>
        <dbReference type="EMBL" id="VVE42411.1"/>
    </source>
</evidence>
<dbReference type="InterPro" id="IPR013767">
    <property type="entry name" value="PAS_fold"/>
</dbReference>
<dbReference type="Gene3D" id="3.30.450.20">
    <property type="entry name" value="PAS domain"/>
    <property type="match status" value="2"/>
</dbReference>
<keyword evidence="14" id="KW-1185">Reference proteome</keyword>
<evidence type="ECO:0000313" key="14">
    <source>
        <dbReference type="Proteomes" id="UP000400981"/>
    </source>
</evidence>
<dbReference type="PANTHER" id="PTHR43065">
    <property type="entry name" value="SENSOR HISTIDINE KINASE"/>
    <property type="match status" value="1"/>
</dbReference>
<evidence type="ECO:0000259" key="11">
    <source>
        <dbReference type="PROSITE" id="PS50112"/>
    </source>
</evidence>
<dbReference type="InterPro" id="IPR036890">
    <property type="entry name" value="HATPase_C_sf"/>
</dbReference>
<dbReference type="Proteomes" id="UP000400981">
    <property type="component" value="Unassembled WGS sequence"/>
</dbReference>
<dbReference type="Pfam" id="PF02518">
    <property type="entry name" value="HATPase_c"/>
    <property type="match status" value="1"/>
</dbReference>
<keyword evidence="7" id="KW-0067">ATP-binding</keyword>
<dbReference type="InterPro" id="IPR000014">
    <property type="entry name" value="PAS"/>
</dbReference>
<dbReference type="GO" id="GO:0000155">
    <property type="term" value="F:phosphorelay sensor kinase activity"/>
    <property type="evidence" value="ECO:0007669"/>
    <property type="project" value="InterPro"/>
</dbReference>
<dbReference type="PROSITE" id="PS50112">
    <property type="entry name" value="PAS"/>
    <property type="match status" value="1"/>
</dbReference>
<evidence type="ECO:0000256" key="4">
    <source>
        <dbReference type="ARBA" id="ARBA00022679"/>
    </source>
</evidence>
<evidence type="ECO:0000256" key="6">
    <source>
        <dbReference type="ARBA" id="ARBA00022777"/>
    </source>
</evidence>
<dbReference type="GO" id="GO:0006355">
    <property type="term" value="P:regulation of DNA-templated transcription"/>
    <property type="evidence" value="ECO:0007669"/>
    <property type="project" value="InterPro"/>
</dbReference>
<dbReference type="PROSITE" id="PS50109">
    <property type="entry name" value="HIS_KIN"/>
    <property type="match status" value="1"/>
</dbReference>
<evidence type="ECO:0000256" key="2">
    <source>
        <dbReference type="ARBA" id="ARBA00012438"/>
    </source>
</evidence>
<keyword evidence="9" id="KW-0812">Transmembrane</keyword>
<dbReference type="Pfam" id="PF13188">
    <property type="entry name" value="PAS_8"/>
    <property type="match status" value="1"/>
</dbReference>
<dbReference type="Gene3D" id="1.10.287.130">
    <property type="match status" value="1"/>
</dbReference>
<name>A0A5E4Y174_9BURK</name>
<evidence type="ECO:0000256" key="3">
    <source>
        <dbReference type="ARBA" id="ARBA00022553"/>
    </source>
</evidence>
<dbReference type="SMART" id="SM00091">
    <property type="entry name" value="PAS"/>
    <property type="match status" value="2"/>
</dbReference>
<dbReference type="InterPro" id="IPR004358">
    <property type="entry name" value="Sig_transdc_His_kin-like_C"/>
</dbReference>
<evidence type="ECO:0000256" key="1">
    <source>
        <dbReference type="ARBA" id="ARBA00000085"/>
    </source>
</evidence>
<dbReference type="Pfam" id="PF00989">
    <property type="entry name" value="PAS"/>
    <property type="match status" value="1"/>
</dbReference>
<dbReference type="SUPFAM" id="SSF55785">
    <property type="entry name" value="PYP-like sensor domain (PAS domain)"/>
    <property type="match status" value="2"/>
</dbReference>
<evidence type="ECO:0000256" key="9">
    <source>
        <dbReference type="SAM" id="Phobius"/>
    </source>
</evidence>
<dbReference type="PRINTS" id="PR00344">
    <property type="entry name" value="BCTRLSENSOR"/>
</dbReference>
<dbReference type="SUPFAM" id="SSF55874">
    <property type="entry name" value="ATPase domain of HSP90 chaperone/DNA topoisomerase II/histidine kinase"/>
    <property type="match status" value="1"/>
</dbReference>
<dbReference type="AlphaFoldDB" id="A0A5E4Y174"/>
<keyword evidence="3" id="KW-0597">Phosphoprotein</keyword>
<dbReference type="Gene3D" id="3.30.565.10">
    <property type="entry name" value="Histidine kinase-like ATPase, C-terminal domain"/>
    <property type="match status" value="1"/>
</dbReference>
<dbReference type="InterPro" id="IPR035965">
    <property type="entry name" value="PAS-like_dom_sf"/>
</dbReference>
<dbReference type="EC" id="2.7.13.3" evidence="2"/>
<accession>A0A5E4Y174</accession>
<feature type="transmembrane region" description="Helical" evidence="9">
    <location>
        <begin position="332"/>
        <end position="351"/>
    </location>
</feature>
<dbReference type="SMART" id="SM00086">
    <property type="entry name" value="PAC"/>
    <property type="match status" value="1"/>
</dbReference>
<keyword evidence="4" id="KW-0808">Transferase</keyword>
<keyword evidence="6 13" id="KW-0418">Kinase</keyword>
<keyword evidence="9" id="KW-1133">Transmembrane helix</keyword>
<dbReference type="EMBL" id="CABPSH010000015">
    <property type="protein sequence ID" value="VVE42411.1"/>
    <property type="molecule type" value="Genomic_DNA"/>
</dbReference>
<dbReference type="InterPro" id="IPR005467">
    <property type="entry name" value="His_kinase_dom"/>
</dbReference>
<evidence type="ECO:0000256" key="7">
    <source>
        <dbReference type="ARBA" id="ARBA00022840"/>
    </source>
</evidence>
<evidence type="ECO:0000259" key="10">
    <source>
        <dbReference type="PROSITE" id="PS50109"/>
    </source>
</evidence>
<dbReference type="NCBIfam" id="TIGR00229">
    <property type="entry name" value="sensory_box"/>
    <property type="match status" value="1"/>
</dbReference>
<proteinExistence type="predicted"/>
<protein>
    <recommendedName>
        <fullName evidence="2">histidine kinase</fullName>
        <ecNumber evidence="2">2.7.13.3</ecNumber>
    </recommendedName>
</protein>
<dbReference type="InterPro" id="IPR000700">
    <property type="entry name" value="PAS-assoc_C"/>
</dbReference>
<keyword evidence="5" id="KW-0547">Nucleotide-binding</keyword>
<dbReference type="PROSITE" id="PS50113">
    <property type="entry name" value="PAC"/>
    <property type="match status" value="1"/>
</dbReference>
<dbReference type="InterPro" id="IPR003594">
    <property type="entry name" value="HATPase_dom"/>
</dbReference>
<evidence type="ECO:0000259" key="12">
    <source>
        <dbReference type="PROSITE" id="PS50113"/>
    </source>
</evidence>
<dbReference type="PANTHER" id="PTHR43065:SF10">
    <property type="entry name" value="PEROXIDE STRESS-ACTIVATED HISTIDINE KINASE MAK3"/>
    <property type="match status" value="1"/>
</dbReference>
<evidence type="ECO:0000256" key="5">
    <source>
        <dbReference type="ARBA" id="ARBA00022741"/>
    </source>
</evidence>
<feature type="transmembrane region" description="Helical" evidence="9">
    <location>
        <begin position="84"/>
        <end position="107"/>
    </location>
</feature>